<evidence type="ECO:0000313" key="1">
    <source>
        <dbReference type="EMBL" id="OXR40125.1"/>
    </source>
</evidence>
<proteinExistence type="predicted"/>
<gene>
    <name evidence="1" type="ORF">B7C42_07789</name>
</gene>
<dbReference type="RefSeq" id="WP_143860537.1">
    <property type="nucleotide sequence ID" value="NZ_JAAXOR010000001.1"/>
</dbReference>
<reference evidence="1 2" key="1">
    <citation type="submission" date="2017-07" db="EMBL/GenBank/DDBJ databases">
        <title>First draft Genome Sequence of Nocardia cerradoensis isolated from human infection.</title>
        <authorList>
            <person name="Carrasco G."/>
        </authorList>
    </citation>
    <scope>NUCLEOTIDE SEQUENCE [LARGE SCALE GENOMIC DNA]</scope>
    <source>
        <strain evidence="1 2">CNM20130759</strain>
    </source>
</reference>
<dbReference type="AlphaFoldDB" id="A0A231GUA5"/>
<name>A0A231GUA5_9NOCA</name>
<accession>A0A231GUA5</accession>
<keyword evidence="2" id="KW-1185">Reference proteome</keyword>
<sequence>MAKLISSHPRVASRLRHIRIEAGALTLDYKASAEQARDVACALTQLSPDLMVTVDDDVCRDLPPLPCAGLWS</sequence>
<dbReference type="EMBL" id="NGAF01000040">
    <property type="protein sequence ID" value="OXR40125.1"/>
    <property type="molecule type" value="Genomic_DNA"/>
</dbReference>
<comment type="caution">
    <text evidence="1">The sequence shown here is derived from an EMBL/GenBank/DDBJ whole genome shotgun (WGS) entry which is preliminary data.</text>
</comment>
<organism evidence="1 2">
    <name type="scientific">Nocardia cerradoensis</name>
    <dbReference type="NCBI Taxonomy" id="85688"/>
    <lineage>
        <taxon>Bacteria</taxon>
        <taxon>Bacillati</taxon>
        <taxon>Actinomycetota</taxon>
        <taxon>Actinomycetes</taxon>
        <taxon>Mycobacteriales</taxon>
        <taxon>Nocardiaceae</taxon>
        <taxon>Nocardia</taxon>
    </lineage>
</organism>
<evidence type="ECO:0000313" key="2">
    <source>
        <dbReference type="Proteomes" id="UP000215506"/>
    </source>
</evidence>
<protein>
    <submittedName>
        <fullName evidence="1">Uncharacterized protein</fullName>
    </submittedName>
</protein>
<dbReference type="Proteomes" id="UP000215506">
    <property type="component" value="Unassembled WGS sequence"/>
</dbReference>